<keyword evidence="7" id="KW-0539">Nucleus</keyword>
<reference evidence="11" key="1">
    <citation type="journal article" date="2017" name="bioRxiv">
        <title>Conservation of a gene cluster reveals novel cercosporin biosynthetic mechanisms and extends production to the genus Colletotrichum.</title>
        <authorList>
            <person name="de Jonge R."/>
            <person name="Ebert M.K."/>
            <person name="Huitt-Roehl C.R."/>
            <person name="Pal P."/>
            <person name="Suttle J.C."/>
            <person name="Spanner R.E."/>
            <person name="Neubauer J.D."/>
            <person name="Jurick W.M.II."/>
            <person name="Stott K.A."/>
            <person name="Secor G.A."/>
            <person name="Thomma B.P.H.J."/>
            <person name="Van de Peer Y."/>
            <person name="Townsend C.A."/>
            <person name="Bolton M.D."/>
        </authorList>
    </citation>
    <scope>NUCLEOTIDE SEQUENCE [LARGE SCALE GENOMIC DNA]</scope>
    <source>
        <strain evidence="11">CBS538.71</strain>
    </source>
</reference>
<evidence type="ECO:0000256" key="8">
    <source>
        <dbReference type="PROSITE-ProRule" id="PRU00042"/>
    </source>
</evidence>
<dbReference type="InterPro" id="IPR051061">
    <property type="entry name" value="Zinc_finger_trans_reg"/>
</dbReference>
<feature type="domain" description="C2H2-type" evidence="9">
    <location>
        <begin position="120"/>
        <end position="151"/>
    </location>
</feature>
<evidence type="ECO:0000313" key="11">
    <source>
        <dbReference type="Proteomes" id="UP000237631"/>
    </source>
</evidence>
<proteinExistence type="predicted"/>
<comment type="subcellular location">
    <subcellularLocation>
        <location evidence="1">Nucleus</location>
    </subcellularLocation>
</comment>
<dbReference type="SUPFAM" id="SSF57667">
    <property type="entry name" value="beta-beta-alpha zinc fingers"/>
    <property type="match status" value="1"/>
</dbReference>
<comment type="caution">
    <text evidence="10">The sequence shown here is derived from an EMBL/GenBank/DDBJ whole genome shotgun (WGS) entry which is preliminary data.</text>
</comment>
<dbReference type="GO" id="GO:0008270">
    <property type="term" value="F:zinc ion binding"/>
    <property type="evidence" value="ECO:0007669"/>
    <property type="project" value="UniProtKB-KW"/>
</dbReference>
<dbReference type="PROSITE" id="PS50157">
    <property type="entry name" value="ZINC_FINGER_C2H2_2"/>
    <property type="match status" value="2"/>
</dbReference>
<keyword evidence="6" id="KW-0804">Transcription</keyword>
<dbReference type="AlphaFoldDB" id="A0A2S6BWI6"/>
<dbReference type="PANTHER" id="PTHR46179:SF13">
    <property type="entry name" value="C2H2-TYPE DOMAIN-CONTAINING PROTEIN"/>
    <property type="match status" value="1"/>
</dbReference>
<dbReference type="PANTHER" id="PTHR46179">
    <property type="entry name" value="ZINC FINGER PROTEIN"/>
    <property type="match status" value="1"/>
</dbReference>
<feature type="domain" description="C2H2-type" evidence="9">
    <location>
        <begin position="154"/>
        <end position="183"/>
    </location>
</feature>
<evidence type="ECO:0000256" key="2">
    <source>
        <dbReference type="ARBA" id="ARBA00022723"/>
    </source>
</evidence>
<dbReference type="EMBL" id="PNEN01001737">
    <property type="protein sequence ID" value="PPJ51829.1"/>
    <property type="molecule type" value="Genomic_DNA"/>
</dbReference>
<keyword evidence="2" id="KW-0479">Metal-binding</keyword>
<dbReference type="InterPro" id="IPR036236">
    <property type="entry name" value="Znf_C2H2_sf"/>
</dbReference>
<accession>A0A2S6BWI6</accession>
<dbReference type="SMART" id="SM00355">
    <property type="entry name" value="ZnF_C2H2"/>
    <property type="match status" value="2"/>
</dbReference>
<evidence type="ECO:0000256" key="1">
    <source>
        <dbReference type="ARBA" id="ARBA00004123"/>
    </source>
</evidence>
<sequence length="457" mass="51089">MTAKSRLHNTDDFLEASEGLEVFSNSRSAFPSMNNYVGGDYLLAPSNSDVAGYASRMYNADDDPEALEDLAVSADMLPVNAITLNVFGGGHSYIGDATGYAMTGALQAALSLENCSNRPFKCDLWPECPKRFSERKSLYRHMRNKHLHSEPAGILCPHRCGLSFARQDILKRHVKSQHDEQASRKTCGICGALVRLRSFPAHERSSRHQNAVRLAIMNHARERSTSPPTPKYPDAIADPVLLSAWALIKLKPWGSMSTRMLNFATAPQIPIKPSIEFLKVRDQVHSSLLHYLSCEPAVRDVALPDALVIMIVVDSITDGFVAGMYHARALVRLGFAQLTTSYTAQQWLESEPSVEAFETAATRGAPPGAREKIQQFPKMELKLLRRAAIEIMFMPFQYHKVSLWDRVDWLTHDDWQGNYGREVQPIVKLAESVDCELQLKRPRACGSLFFEISSALR</sequence>
<dbReference type="Pfam" id="PF00096">
    <property type="entry name" value="zf-C2H2"/>
    <property type="match status" value="1"/>
</dbReference>
<protein>
    <recommendedName>
        <fullName evidence="9">C2H2-type domain-containing protein</fullName>
    </recommendedName>
</protein>
<evidence type="ECO:0000259" key="9">
    <source>
        <dbReference type="PROSITE" id="PS50157"/>
    </source>
</evidence>
<dbReference type="GO" id="GO:0006357">
    <property type="term" value="P:regulation of transcription by RNA polymerase II"/>
    <property type="evidence" value="ECO:0007669"/>
    <property type="project" value="TreeGrafter"/>
</dbReference>
<keyword evidence="4" id="KW-0862">Zinc</keyword>
<dbReference type="PROSITE" id="PS00028">
    <property type="entry name" value="ZINC_FINGER_C2H2_1"/>
    <property type="match status" value="1"/>
</dbReference>
<dbReference type="Proteomes" id="UP000237631">
    <property type="component" value="Unassembled WGS sequence"/>
</dbReference>
<evidence type="ECO:0000313" key="10">
    <source>
        <dbReference type="EMBL" id="PPJ51829.1"/>
    </source>
</evidence>
<evidence type="ECO:0000256" key="7">
    <source>
        <dbReference type="ARBA" id="ARBA00023242"/>
    </source>
</evidence>
<dbReference type="InterPro" id="IPR013087">
    <property type="entry name" value="Znf_C2H2_type"/>
</dbReference>
<evidence type="ECO:0000256" key="3">
    <source>
        <dbReference type="ARBA" id="ARBA00022771"/>
    </source>
</evidence>
<dbReference type="STRING" id="357750.A0A2S6BWI6"/>
<keyword evidence="11" id="KW-1185">Reference proteome</keyword>
<dbReference type="GO" id="GO:0005634">
    <property type="term" value="C:nucleus"/>
    <property type="evidence" value="ECO:0007669"/>
    <property type="project" value="UniProtKB-SubCell"/>
</dbReference>
<keyword evidence="3 8" id="KW-0863">Zinc-finger</keyword>
<name>A0A2S6BWI6_9PEZI</name>
<gene>
    <name evidence="10" type="ORF">CBER1_09776</name>
</gene>
<dbReference type="OrthoDB" id="3650127at2759"/>
<dbReference type="Gene3D" id="3.30.160.60">
    <property type="entry name" value="Classic Zinc Finger"/>
    <property type="match status" value="2"/>
</dbReference>
<keyword evidence="5" id="KW-0805">Transcription regulation</keyword>
<evidence type="ECO:0000256" key="5">
    <source>
        <dbReference type="ARBA" id="ARBA00023015"/>
    </source>
</evidence>
<evidence type="ECO:0000256" key="4">
    <source>
        <dbReference type="ARBA" id="ARBA00022833"/>
    </source>
</evidence>
<evidence type="ECO:0000256" key="6">
    <source>
        <dbReference type="ARBA" id="ARBA00023163"/>
    </source>
</evidence>
<organism evidence="10 11">
    <name type="scientific">Cercospora berteroae</name>
    <dbReference type="NCBI Taxonomy" id="357750"/>
    <lineage>
        <taxon>Eukaryota</taxon>
        <taxon>Fungi</taxon>
        <taxon>Dikarya</taxon>
        <taxon>Ascomycota</taxon>
        <taxon>Pezizomycotina</taxon>
        <taxon>Dothideomycetes</taxon>
        <taxon>Dothideomycetidae</taxon>
        <taxon>Mycosphaerellales</taxon>
        <taxon>Mycosphaerellaceae</taxon>
        <taxon>Cercospora</taxon>
    </lineage>
</organism>